<feature type="domain" description="Fibronectin type-III" evidence="18">
    <location>
        <begin position="1107"/>
        <end position="1225"/>
    </location>
</feature>
<dbReference type="SMART" id="SM00408">
    <property type="entry name" value="IGc2"/>
    <property type="match status" value="9"/>
</dbReference>
<evidence type="ECO:0000256" key="3">
    <source>
        <dbReference type="ARBA" id="ARBA00022692"/>
    </source>
</evidence>
<dbReference type="FunFam" id="2.60.40.10:FF:000120">
    <property type="entry name" value="Down syndrome cell adhesion molecule like 1"/>
    <property type="match status" value="1"/>
</dbReference>
<dbReference type="PANTHER" id="PTHR44170:SF56">
    <property type="entry name" value="FIBRONECTIN TYPE-III DOMAIN-CONTAINING PROTEIN"/>
    <property type="match status" value="1"/>
</dbReference>
<organism evidence="19 20">
    <name type="scientific">Scylla paramamosain</name>
    <name type="common">Mud crab</name>
    <dbReference type="NCBI Taxonomy" id="85552"/>
    <lineage>
        <taxon>Eukaryota</taxon>
        <taxon>Metazoa</taxon>
        <taxon>Ecdysozoa</taxon>
        <taxon>Arthropoda</taxon>
        <taxon>Crustacea</taxon>
        <taxon>Multicrustacea</taxon>
        <taxon>Malacostraca</taxon>
        <taxon>Eumalacostraca</taxon>
        <taxon>Eucarida</taxon>
        <taxon>Decapoda</taxon>
        <taxon>Pleocyemata</taxon>
        <taxon>Brachyura</taxon>
        <taxon>Eubrachyura</taxon>
        <taxon>Portunoidea</taxon>
        <taxon>Portunidae</taxon>
        <taxon>Portuninae</taxon>
        <taxon>Scylla</taxon>
    </lineage>
</organism>
<feature type="domain" description="Ig-like" evidence="17">
    <location>
        <begin position="232"/>
        <end position="324"/>
    </location>
</feature>
<protein>
    <recommendedName>
        <fullName evidence="21">Down syndrome cell adhesion molecule-like protein Dscam2</fullName>
    </recommendedName>
</protein>
<dbReference type="CDD" id="cd00063">
    <property type="entry name" value="FN3"/>
    <property type="match status" value="6"/>
</dbReference>
<feature type="compositionally biased region" description="Basic residues" evidence="15">
    <location>
        <begin position="1902"/>
        <end position="1917"/>
    </location>
</feature>
<dbReference type="FunFam" id="2.60.40.10:FF:000093">
    <property type="entry name" value="Down syndrome cell adhesion molecule, isoform B"/>
    <property type="match status" value="1"/>
</dbReference>
<name>A0AAW0TRM7_SCYPA</name>
<dbReference type="GO" id="GO:0030154">
    <property type="term" value="P:cell differentiation"/>
    <property type="evidence" value="ECO:0007669"/>
    <property type="project" value="UniProtKB-ARBA"/>
</dbReference>
<dbReference type="Pfam" id="PF07679">
    <property type="entry name" value="I-set"/>
    <property type="match status" value="6"/>
</dbReference>
<dbReference type="FunFam" id="2.60.40.10:FF:000333">
    <property type="entry name" value="Down syndrome cell adhesion molecule"/>
    <property type="match status" value="1"/>
</dbReference>
<keyword evidence="20" id="KW-1185">Reference proteome</keyword>
<dbReference type="EMBL" id="JARAKH010000026">
    <property type="protein sequence ID" value="KAK8390222.1"/>
    <property type="molecule type" value="Genomic_DNA"/>
</dbReference>
<dbReference type="FunFam" id="2.60.40.10:FF:000719">
    <property type="entry name" value="nephrin isoform X1"/>
    <property type="match status" value="1"/>
</dbReference>
<dbReference type="FunFam" id="2.60.40.10:FF:000032">
    <property type="entry name" value="palladin isoform X1"/>
    <property type="match status" value="1"/>
</dbReference>
<keyword evidence="2" id="KW-1003">Cell membrane</keyword>
<evidence type="ECO:0000256" key="5">
    <source>
        <dbReference type="ARBA" id="ARBA00022737"/>
    </source>
</evidence>
<gene>
    <name evidence="19" type="ORF">O3P69_013066</name>
</gene>
<dbReference type="InterPro" id="IPR036179">
    <property type="entry name" value="Ig-like_dom_sf"/>
</dbReference>
<keyword evidence="7" id="KW-0524">Neurogenesis</keyword>
<dbReference type="PROSITE" id="PS50853">
    <property type="entry name" value="FN3"/>
    <property type="match status" value="6"/>
</dbReference>
<feature type="compositionally biased region" description="Basic and acidic residues" evidence="15">
    <location>
        <begin position="1942"/>
        <end position="1957"/>
    </location>
</feature>
<evidence type="ECO:0000256" key="8">
    <source>
        <dbReference type="ARBA" id="ARBA00022989"/>
    </source>
</evidence>
<dbReference type="GO" id="GO:0005886">
    <property type="term" value="C:plasma membrane"/>
    <property type="evidence" value="ECO:0007669"/>
    <property type="project" value="UniProtKB-SubCell"/>
</dbReference>
<feature type="compositionally biased region" description="Low complexity" evidence="15">
    <location>
        <begin position="1891"/>
        <end position="1900"/>
    </location>
</feature>
<dbReference type="SMART" id="SM00409">
    <property type="entry name" value="IG"/>
    <property type="match status" value="9"/>
</dbReference>
<dbReference type="PROSITE" id="PS50835">
    <property type="entry name" value="IG_LIKE"/>
    <property type="match status" value="10"/>
</dbReference>
<feature type="domain" description="Ig-like" evidence="17">
    <location>
        <begin position="607"/>
        <end position="698"/>
    </location>
</feature>
<keyword evidence="4" id="KW-0732">Signal</keyword>
<keyword evidence="11" id="KW-1015">Disulfide bond</keyword>
<feature type="region of interest" description="Disordered" evidence="15">
    <location>
        <begin position="1817"/>
        <end position="1996"/>
    </location>
</feature>
<evidence type="ECO:0000256" key="14">
    <source>
        <dbReference type="ARBA" id="ARBA00034103"/>
    </source>
</evidence>
<dbReference type="InterPro" id="IPR036116">
    <property type="entry name" value="FN3_sf"/>
</dbReference>
<dbReference type="GO" id="GO:0098609">
    <property type="term" value="P:cell-cell adhesion"/>
    <property type="evidence" value="ECO:0007669"/>
    <property type="project" value="TreeGrafter"/>
</dbReference>
<feature type="domain" description="Ig-like" evidence="17">
    <location>
        <begin position="516"/>
        <end position="602"/>
    </location>
</feature>
<feature type="domain" description="Ig-like" evidence="17">
    <location>
        <begin position="24"/>
        <end position="118"/>
    </location>
</feature>
<evidence type="ECO:0000256" key="4">
    <source>
        <dbReference type="ARBA" id="ARBA00022729"/>
    </source>
</evidence>
<evidence type="ECO:0000256" key="16">
    <source>
        <dbReference type="SAM" id="Phobius"/>
    </source>
</evidence>
<evidence type="ECO:0008006" key="21">
    <source>
        <dbReference type="Google" id="ProtNLM"/>
    </source>
</evidence>
<evidence type="ECO:0000256" key="11">
    <source>
        <dbReference type="ARBA" id="ARBA00023157"/>
    </source>
</evidence>
<feature type="region of interest" description="Disordered" evidence="15">
    <location>
        <begin position="1660"/>
        <end position="1711"/>
    </location>
</feature>
<dbReference type="SUPFAM" id="SSF49265">
    <property type="entry name" value="Fibronectin type III"/>
    <property type="match status" value="3"/>
</dbReference>
<feature type="domain" description="Ig-like" evidence="17">
    <location>
        <begin position="1321"/>
        <end position="1408"/>
    </location>
</feature>
<dbReference type="SUPFAM" id="SSF48726">
    <property type="entry name" value="Immunoglobulin"/>
    <property type="match status" value="10"/>
</dbReference>
<dbReference type="PANTHER" id="PTHR44170">
    <property type="entry name" value="PROTEIN SIDEKICK"/>
    <property type="match status" value="1"/>
</dbReference>
<dbReference type="InterPro" id="IPR003598">
    <property type="entry name" value="Ig_sub2"/>
</dbReference>
<dbReference type="CDD" id="cd20956">
    <property type="entry name" value="IgI_4_Dscam"/>
    <property type="match status" value="1"/>
</dbReference>
<dbReference type="Pfam" id="PF00041">
    <property type="entry name" value="fn3"/>
    <property type="match status" value="5"/>
</dbReference>
<evidence type="ECO:0000256" key="15">
    <source>
        <dbReference type="SAM" id="MobiDB-lite"/>
    </source>
</evidence>
<keyword evidence="9" id="KW-0770">Synapse</keyword>
<sequence>MSDHYDGNTQPTKGSVWWGYRRAPSLWWSPLSLSFLNTTGAALHCSAHGNPPPTVSWVVGESGLQAAGTVVGVREALHNGTLLFLPFSPRAYRQDVHASAYRCLASNSVGRIVSRTVTVRAVVRQQYEVQVYDEYVISGNTAVLRCRIPTYVQEYVKVVAWVQDDTYVIQPGLESGGKYMILHDGSLHIYRADPSDGYPSYRCRTNHTLTAVLSQSSAGRVMVTEPHGNVAPRLSVDKRVTVEVRAGQWAVLPCAAQSHPTPTYKWVRLGESVMAGVVGGSSRYSQVGGLLVITGVGVADQGRYMCFVNNSVGHDTVEATLRVTEPLSVHVSPRRLVVDMGKTAELRCVVQGHPITSLTWLRNGKALPPDGRFVTSPREVLRISKVGKEDRAMYQCVVSARHENVQAAAHLALGDSSPELHYRFQEQTLQPGPSVSLKCVATGNPPPQFKWTLDGFPLPENERFLVGQYVTVHDDVISHVNITNVRVEDGGEYTCSASNTVGEVSHSAKVNVYGLPFIRPMRRVSAVAGSGLRVKCPVAGYPIDKITWEKDGRVLPTDIRQRVFDNGTLVVSQTHRDTDGGRYTCRAVNRHGHSASRDVTVTVTVPPKIMPFSFANNILSEGNRASLTCQILEGDLPVNFRWEKDGGTVPTYDGITTRLLDDYQTQLVIDRISSRHNGEYTCVASNAAAERHYTTRLTVNVPPHWVTEPQDSGAAQGSTVTLNCQADGYPTPTVTWKKAITDDEGSSLMVGSGGGGGGVGRRRGGYQELHYGAHVEVFDNGSVVFRNVQKAMEGKYLCQARNGIGAGLSKVVYLTVNAPAHFPEKMGRVVVRLGQTAVLRCPARGDRPIDILWSVDGRRLDPHADPRVEVREETSDEGFASKLTLTSAARSHSATYTCHAANAFGRDTRNIELIVQEEPEQPKNLRVVETHSRRVKLSWMAPYSGNAPIQNYLIQYKLASEPWPGVPERLNVPGDQTEGVIHELTPATAYHLRAATDEEEPSGPPLDVRVTPESSTSLRVTWEPPARDLWNGNILGYYVGYRTHALASDYNFQTVEVGSAYGGSSTLTGLQQYTRYEVVVQAFNNRGAGPLSPPVIATTEEDVPSLPPETIRCEATSPQSISVAWRPPPLRGQNGLIKGYRILYTPASEYSVWMDGVVPGEWKKAVVLPLYKSKADEELQGETAAESTNIFNLEKYTNYSISVLAYTSAGDGVPSSPVFCRTLQDVPESPAGIKAVVSSPTTILVAWLAPAKANGVLTKHTLYMAITADQNRRELPARTLGPGETSYVAEGVSSRETYEFWVSASTQRGEGPPTESILVKPTAKVPAQIASFGGPLEVAWKEDVRLQCHSVGEPPPDISWRLNGKKIVTSDRIQVRPNGSLLIRDVQKTDAGNLTCSATNTHGKSTISYLLTVQVPPAPPTLYVQGSSRDALTLRWSLKPHHAPVRGYIMNYKREYGNWEEVELHTARTTHTLSGLVCGSRYQLYVTAYNKVGTGLPSEILTTSTKGSEPVVPSRSRLLDVNSTSILVHLSTWGDGGCPILYYVIEYRPASSREWISVANNVAANEKTYVIRDLTPATRYSVRVTAHNHAGSSVATYDVSTLTLEGVLLTREESNPGGATSPPLYQDLRVVIPAAVVVVIVIEVVMAVVCVFRRRKMRERNGSEGIAESPSTAQIQNQQNQHQQYSALPPTTPSTQDTATNKESSGNGTVDDYIEDICPYATFQLPAVPKSHYGESTDSGIVYSGPYHSVQGAFVYHDPKRTTLETFPLRHKEPEYTKVRRKGRRDPHVESTESDNLGSTDSEVKKILSLHMPISEYDTLGSDSEGPGTRDSPPTFAESAGLAHAHIHPHPAHSSRSRPESAVSQLRSSTDIFKHRVRSRQQEPCKSQENSSSSTDTSSSGRRAHPRRGKKSTKRQSRATPRSGFEETSFRAPPPPPPRGFSDSRKEYSETECDRSGKRTSASTISSSSSSSKSHHLQQKYYKGARPRESGYQIDV</sequence>
<feature type="domain" description="Ig-like" evidence="17">
    <location>
        <begin position="326"/>
        <end position="412"/>
    </location>
</feature>
<feature type="compositionally biased region" description="Basic residues" evidence="15">
    <location>
        <begin position="1845"/>
        <end position="1856"/>
    </location>
</feature>
<evidence type="ECO:0000256" key="7">
    <source>
        <dbReference type="ARBA" id="ARBA00022902"/>
    </source>
</evidence>
<dbReference type="Proteomes" id="UP001487740">
    <property type="component" value="Unassembled WGS sequence"/>
</dbReference>
<feature type="domain" description="Ig-like" evidence="17">
    <location>
        <begin position="819"/>
        <end position="912"/>
    </location>
</feature>
<feature type="domain" description="Fibronectin type-III" evidence="18">
    <location>
        <begin position="921"/>
        <end position="993"/>
    </location>
</feature>
<dbReference type="GO" id="GO:0007399">
    <property type="term" value="P:nervous system development"/>
    <property type="evidence" value="ECO:0007669"/>
    <property type="project" value="UniProtKB-KW"/>
</dbReference>
<dbReference type="Gene3D" id="2.60.40.10">
    <property type="entry name" value="Immunoglobulins"/>
    <property type="match status" value="16"/>
</dbReference>
<feature type="domain" description="Ig-like" evidence="17">
    <location>
        <begin position="703"/>
        <end position="815"/>
    </location>
</feature>
<evidence type="ECO:0000259" key="18">
    <source>
        <dbReference type="PROSITE" id="PS50853"/>
    </source>
</evidence>
<feature type="region of interest" description="Disordered" evidence="15">
    <location>
        <begin position="1774"/>
        <end position="1803"/>
    </location>
</feature>
<dbReference type="InterPro" id="IPR003961">
    <property type="entry name" value="FN3_dom"/>
</dbReference>
<keyword evidence="13" id="KW-0393">Immunoglobulin domain</keyword>
<evidence type="ECO:0000256" key="9">
    <source>
        <dbReference type="ARBA" id="ARBA00023018"/>
    </source>
</evidence>
<dbReference type="GO" id="GO:0009653">
    <property type="term" value="P:anatomical structure morphogenesis"/>
    <property type="evidence" value="ECO:0007669"/>
    <property type="project" value="UniProtKB-ARBA"/>
</dbReference>
<dbReference type="CDD" id="cd20958">
    <property type="entry name" value="IgI_5_Dscam"/>
    <property type="match status" value="1"/>
</dbReference>
<evidence type="ECO:0000256" key="2">
    <source>
        <dbReference type="ARBA" id="ARBA00022475"/>
    </source>
</evidence>
<feature type="compositionally biased region" description="Low complexity" evidence="15">
    <location>
        <begin position="1674"/>
        <end position="1684"/>
    </location>
</feature>
<dbReference type="Pfam" id="PF13927">
    <property type="entry name" value="Ig_3"/>
    <property type="match status" value="2"/>
</dbReference>
<dbReference type="GO" id="GO:0045202">
    <property type="term" value="C:synapse"/>
    <property type="evidence" value="ECO:0007669"/>
    <property type="project" value="UniProtKB-SubCell"/>
</dbReference>
<evidence type="ECO:0000313" key="19">
    <source>
        <dbReference type="EMBL" id="KAK8390222.1"/>
    </source>
</evidence>
<dbReference type="FunFam" id="2.60.40.10:FF:000324">
    <property type="entry name" value="Down syndrome cell adhesion molecule, isoform D"/>
    <property type="match status" value="1"/>
</dbReference>
<dbReference type="FunFam" id="2.60.40.10:FF:000104">
    <property type="entry name" value="Down syndrome cell adhesion molecule b"/>
    <property type="match status" value="1"/>
</dbReference>
<reference evidence="19 20" key="1">
    <citation type="submission" date="2023-03" db="EMBL/GenBank/DDBJ databases">
        <title>High-quality genome of Scylla paramamosain provides insights in environmental adaptation.</title>
        <authorList>
            <person name="Zhang L."/>
        </authorList>
    </citation>
    <scope>NUCLEOTIDE SEQUENCE [LARGE SCALE GENOMIC DNA]</scope>
    <source>
        <strain evidence="19">LZ_2023a</strain>
        <tissue evidence="19">Muscle</tissue>
    </source>
</reference>
<evidence type="ECO:0000256" key="1">
    <source>
        <dbReference type="ARBA" id="ARBA00004251"/>
    </source>
</evidence>
<evidence type="ECO:0000256" key="12">
    <source>
        <dbReference type="ARBA" id="ARBA00023180"/>
    </source>
</evidence>
<feature type="compositionally biased region" description="Polar residues" evidence="15">
    <location>
        <begin position="1862"/>
        <end position="1871"/>
    </location>
</feature>
<dbReference type="InterPro" id="IPR013106">
    <property type="entry name" value="Ig_V-set"/>
</dbReference>
<feature type="domain" description="Fibronectin type-III" evidence="18">
    <location>
        <begin position="1512"/>
        <end position="1606"/>
    </location>
</feature>
<keyword evidence="8 16" id="KW-1133">Transmembrane helix</keyword>
<comment type="subcellular location">
    <subcellularLocation>
        <location evidence="1">Cell membrane</location>
        <topology evidence="1">Single-pass type I membrane protein</topology>
    </subcellularLocation>
    <subcellularLocation>
        <location evidence="14">Synapse</location>
    </subcellularLocation>
</comment>
<dbReference type="FunFam" id="2.60.40.10:FF:000017">
    <property type="entry name" value="Down syndrome cell adhesion molecule b"/>
    <property type="match status" value="1"/>
</dbReference>
<feature type="domain" description="Fibronectin type-III" evidence="18">
    <location>
        <begin position="1229"/>
        <end position="1325"/>
    </location>
</feature>
<evidence type="ECO:0000256" key="6">
    <source>
        <dbReference type="ARBA" id="ARBA00022889"/>
    </source>
</evidence>
<feature type="transmembrane region" description="Helical" evidence="16">
    <location>
        <begin position="1630"/>
        <end position="1652"/>
    </location>
</feature>
<dbReference type="Pfam" id="PF25059">
    <property type="entry name" value="FN3_DSCAM-DSCAML_C"/>
    <property type="match status" value="1"/>
</dbReference>
<feature type="compositionally biased region" description="Polar residues" evidence="15">
    <location>
        <begin position="1693"/>
        <end position="1708"/>
    </location>
</feature>
<dbReference type="SMART" id="SM00406">
    <property type="entry name" value="IGv"/>
    <property type="match status" value="4"/>
</dbReference>
<dbReference type="InterPro" id="IPR007110">
    <property type="entry name" value="Ig-like_dom"/>
</dbReference>
<accession>A0AAW0TRM7</accession>
<dbReference type="InterPro" id="IPR003599">
    <property type="entry name" value="Ig_sub"/>
</dbReference>
<feature type="domain" description="Ig-like" evidence="17">
    <location>
        <begin position="139"/>
        <end position="214"/>
    </location>
</feature>
<dbReference type="InterPro" id="IPR056754">
    <property type="entry name" value="DSCAM/DSCAML_C"/>
</dbReference>
<dbReference type="SMART" id="SM00060">
    <property type="entry name" value="FN3"/>
    <property type="match status" value="6"/>
</dbReference>
<feature type="domain" description="Ig-like" evidence="17">
    <location>
        <begin position="418"/>
        <end position="511"/>
    </location>
</feature>
<evidence type="ECO:0000313" key="20">
    <source>
        <dbReference type="Proteomes" id="UP001487740"/>
    </source>
</evidence>
<evidence type="ECO:0000256" key="10">
    <source>
        <dbReference type="ARBA" id="ARBA00023136"/>
    </source>
</evidence>
<keyword evidence="6" id="KW-0130">Cell adhesion</keyword>
<feature type="compositionally biased region" description="Low complexity" evidence="15">
    <location>
        <begin position="1961"/>
        <end position="1972"/>
    </location>
</feature>
<dbReference type="InterPro" id="IPR013098">
    <property type="entry name" value="Ig_I-set"/>
</dbReference>
<dbReference type="InterPro" id="IPR013783">
    <property type="entry name" value="Ig-like_fold"/>
</dbReference>
<keyword evidence="3 16" id="KW-0812">Transmembrane</keyword>
<proteinExistence type="predicted"/>
<keyword evidence="5" id="KW-0677">Repeat</keyword>
<evidence type="ECO:0000256" key="13">
    <source>
        <dbReference type="ARBA" id="ARBA00023319"/>
    </source>
</evidence>
<keyword evidence="12" id="KW-0325">Glycoprotein</keyword>
<feature type="domain" description="Fibronectin type-III" evidence="18">
    <location>
        <begin position="1004"/>
        <end position="1102"/>
    </location>
</feature>
<comment type="caution">
    <text evidence="19">The sequence shown here is derived from an EMBL/GenBank/DDBJ whole genome shotgun (WGS) entry which is preliminary data.</text>
</comment>
<feature type="domain" description="Fibronectin type-III" evidence="18">
    <location>
        <begin position="1416"/>
        <end position="1508"/>
    </location>
</feature>
<keyword evidence="10 16" id="KW-0472">Membrane</keyword>
<evidence type="ECO:0000259" key="17">
    <source>
        <dbReference type="PROSITE" id="PS50835"/>
    </source>
</evidence>